<dbReference type="GO" id="GO:0016829">
    <property type="term" value="F:lyase activity"/>
    <property type="evidence" value="ECO:0007669"/>
    <property type="project" value="UniProtKB-KW"/>
</dbReference>
<dbReference type="PANTHER" id="PTHR33993">
    <property type="entry name" value="GLYOXALASE-RELATED"/>
    <property type="match status" value="1"/>
</dbReference>
<dbReference type="InterPro" id="IPR052164">
    <property type="entry name" value="Anthracycline_SecMetBiosynth"/>
</dbReference>
<dbReference type="PROSITE" id="PS51819">
    <property type="entry name" value="VOC"/>
    <property type="match status" value="1"/>
</dbReference>
<dbReference type="SUPFAM" id="SSF54593">
    <property type="entry name" value="Glyoxalase/Bleomycin resistance protein/Dihydroxybiphenyl dioxygenase"/>
    <property type="match status" value="1"/>
</dbReference>
<reference evidence="2 3" key="1">
    <citation type="submission" date="2023-07" db="EMBL/GenBank/DDBJ databases">
        <title>Sorghum-associated microbial communities from plants grown in Nebraska, USA.</title>
        <authorList>
            <person name="Schachtman D."/>
        </authorList>
    </citation>
    <scope>NUCLEOTIDE SEQUENCE [LARGE SCALE GENOMIC DNA]</scope>
    <source>
        <strain evidence="2 3">BE57</strain>
    </source>
</reference>
<dbReference type="EMBL" id="JAVDTI010000003">
    <property type="protein sequence ID" value="MDR6806745.1"/>
    <property type="molecule type" value="Genomic_DNA"/>
</dbReference>
<dbReference type="InterPro" id="IPR029068">
    <property type="entry name" value="Glyas_Bleomycin-R_OHBP_Dase"/>
</dbReference>
<dbReference type="Pfam" id="PF00903">
    <property type="entry name" value="Glyoxalase"/>
    <property type="match status" value="1"/>
</dbReference>
<dbReference type="InterPro" id="IPR037523">
    <property type="entry name" value="VOC_core"/>
</dbReference>
<organism evidence="2 3">
    <name type="scientific">Dyadobacter fermentans</name>
    <dbReference type="NCBI Taxonomy" id="94254"/>
    <lineage>
        <taxon>Bacteria</taxon>
        <taxon>Pseudomonadati</taxon>
        <taxon>Bacteroidota</taxon>
        <taxon>Cytophagia</taxon>
        <taxon>Cytophagales</taxon>
        <taxon>Spirosomataceae</taxon>
        <taxon>Dyadobacter</taxon>
    </lineage>
</organism>
<dbReference type="Gene3D" id="3.10.180.10">
    <property type="entry name" value="2,3-Dihydroxybiphenyl 1,2-Dioxygenase, domain 1"/>
    <property type="match status" value="1"/>
</dbReference>
<gene>
    <name evidence="2" type="ORF">J2W84_003793</name>
</gene>
<protein>
    <submittedName>
        <fullName evidence="2">Enzyme related to lactoylglutathione lyase</fullName>
    </submittedName>
</protein>
<evidence type="ECO:0000259" key="1">
    <source>
        <dbReference type="PROSITE" id="PS51819"/>
    </source>
</evidence>
<keyword evidence="3" id="KW-1185">Reference proteome</keyword>
<dbReference type="RefSeq" id="WP_309985992.1">
    <property type="nucleotide sequence ID" value="NZ_JAVDTI010000003.1"/>
</dbReference>
<accession>A0ABU1R050</accession>
<feature type="domain" description="VOC" evidence="1">
    <location>
        <begin position="5"/>
        <end position="113"/>
    </location>
</feature>
<dbReference type="CDD" id="cd07247">
    <property type="entry name" value="SgaA_N_like"/>
    <property type="match status" value="1"/>
</dbReference>
<proteinExistence type="predicted"/>
<dbReference type="InterPro" id="IPR004360">
    <property type="entry name" value="Glyas_Fos-R_dOase_dom"/>
</dbReference>
<comment type="caution">
    <text evidence="2">The sequence shown here is derived from an EMBL/GenBank/DDBJ whole genome shotgun (WGS) entry which is preliminary data.</text>
</comment>
<name>A0ABU1R050_9BACT</name>
<dbReference type="Proteomes" id="UP001264980">
    <property type="component" value="Unassembled WGS sequence"/>
</dbReference>
<evidence type="ECO:0000313" key="3">
    <source>
        <dbReference type="Proteomes" id="UP001264980"/>
    </source>
</evidence>
<dbReference type="PANTHER" id="PTHR33993:SF1">
    <property type="entry name" value="GLYOXALASE FAMILY PROTEIN"/>
    <property type="match status" value="1"/>
</dbReference>
<evidence type="ECO:0000313" key="2">
    <source>
        <dbReference type="EMBL" id="MDR6806745.1"/>
    </source>
</evidence>
<keyword evidence="2" id="KW-0456">Lyase</keyword>
<sequence>MSRTSINYIEFNCKRIEVIKAFYSNAFGWTFTDYGDDYAAFEDGALSGGFHRNAEAAAGGNPLVVLHTKDLEGIQDKVVAAGGTISVDIFSFPGGKRFHFADPDGNVLAVWSE</sequence>